<sequence length="30" mass="3497">VLAYFERKHPIIRPPISRSFISSVFSSSKF</sequence>
<evidence type="ECO:0000313" key="1">
    <source>
        <dbReference type="EMBL" id="CAF1583967.1"/>
    </source>
</evidence>
<evidence type="ECO:0000313" key="2">
    <source>
        <dbReference type="Proteomes" id="UP000663889"/>
    </source>
</evidence>
<protein>
    <submittedName>
        <fullName evidence="1">Uncharacterized protein</fullName>
    </submittedName>
</protein>
<dbReference type="AlphaFoldDB" id="A0A815ZGX6"/>
<reference evidence="1" key="1">
    <citation type="submission" date="2021-02" db="EMBL/GenBank/DDBJ databases">
        <authorList>
            <person name="Nowell W R."/>
        </authorList>
    </citation>
    <scope>NUCLEOTIDE SEQUENCE</scope>
</reference>
<gene>
    <name evidence="1" type="ORF">SEV965_LOCUS39950</name>
</gene>
<name>A0A815ZGX6_9BILA</name>
<organism evidence="1 2">
    <name type="scientific">Rotaria sordida</name>
    <dbReference type="NCBI Taxonomy" id="392033"/>
    <lineage>
        <taxon>Eukaryota</taxon>
        <taxon>Metazoa</taxon>
        <taxon>Spiralia</taxon>
        <taxon>Gnathifera</taxon>
        <taxon>Rotifera</taxon>
        <taxon>Eurotatoria</taxon>
        <taxon>Bdelloidea</taxon>
        <taxon>Philodinida</taxon>
        <taxon>Philodinidae</taxon>
        <taxon>Rotaria</taxon>
    </lineage>
</organism>
<dbReference type="EMBL" id="CAJNOU010019908">
    <property type="protein sequence ID" value="CAF1583967.1"/>
    <property type="molecule type" value="Genomic_DNA"/>
</dbReference>
<accession>A0A815ZGX6</accession>
<proteinExistence type="predicted"/>
<feature type="non-terminal residue" evidence="1">
    <location>
        <position position="1"/>
    </location>
</feature>
<dbReference type="Proteomes" id="UP000663889">
    <property type="component" value="Unassembled WGS sequence"/>
</dbReference>
<comment type="caution">
    <text evidence="1">The sequence shown here is derived from an EMBL/GenBank/DDBJ whole genome shotgun (WGS) entry which is preliminary data.</text>
</comment>